<feature type="transmembrane region" description="Helical" evidence="9">
    <location>
        <begin position="93"/>
        <end position="119"/>
    </location>
</feature>
<dbReference type="EMBL" id="FOEG01000001">
    <property type="protein sequence ID" value="SEO46469.1"/>
    <property type="molecule type" value="Genomic_DNA"/>
</dbReference>
<dbReference type="Pfam" id="PF02653">
    <property type="entry name" value="BPD_transp_2"/>
    <property type="match status" value="1"/>
</dbReference>
<dbReference type="CDD" id="cd06582">
    <property type="entry name" value="TM_PBP1_LivH_like"/>
    <property type="match status" value="1"/>
</dbReference>
<dbReference type="RefSeq" id="WP_091639161.1">
    <property type="nucleotide sequence ID" value="NZ_FOEG01000001.1"/>
</dbReference>
<feature type="transmembrane region" description="Helical" evidence="9">
    <location>
        <begin position="192"/>
        <end position="213"/>
    </location>
</feature>
<evidence type="ECO:0000256" key="8">
    <source>
        <dbReference type="ARBA" id="ARBA00037998"/>
    </source>
</evidence>
<dbReference type="InterPro" id="IPR001851">
    <property type="entry name" value="ABC_transp_permease"/>
</dbReference>
<keyword evidence="7 9" id="KW-0472">Membrane</keyword>
<feature type="transmembrane region" description="Helical" evidence="9">
    <location>
        <begin position="18"/>
        <end position="41"/>
    </location>
</feature>
<evidence type="ECO:0000313" key="10">
    <source>
        <dbReference type="EMBL" id="SEO46469.1"/>
    </source>
</evidence>
<comment type="subcellular location">
    <subcellularLocation>
        <location evidence="1">Cell inner membrane</location>
        <topology evidence="1">Multi-pass membrane protein</topology>
    </subcellularLocation>
</comment>
<feature type="transmembrane region" description="Helical" evidence="9">
    <location>
        <begin position="61"/>
        <end position="81"/>
    </location>
</feature>
<feature type="transmembrane region" description="Helical" evidence="9">
    <location>
        <begin position="256"/>
        <end position="277"/>
    </location>
</feature>
<reference evidence="10 11" key="1">
    <citation type="submission" date="2016-10" db="EMBL/GenBank/DDBJ databases">
        <authorList>
            <person name="de Groot N.N."/>
        </authorList>
    </citation>
    <scope>NUCLEOTIDE SEQUENCE [LARGE SCALE GENOMIC DNA]</scope>
    <source>
        <strain evidence="10 11">CGMCC 1.6291</strain>
    </source>
</reference>
<keyword evidence="2" id="KW-0813">Transport</keyword>
<evidence type="ECO:0000256" key="7">
    <source>
        <dbReference type="ARBA" id="ARBA00023136"/>
    </source>
</evidence>
<dbReference type="PANTHER" id="PTHR11795">
    <property type="entry name" value="BRANCHED-CHAIN AMINO ACID TRANSPORT SYSTEM PERMEASE PROTEIN LIVH"/>
    <property type="match status" value="1"/>
</dbReference>
<evidence type="ECO:0000256" key="6">
    <source>
        <dbReference type="ARBA" id="ARBA00022989"/>
    </source>
</evidence>
<keyword evidence="11" id="KW-1185">Reference proteome</keyword>
<evidence type="ECO:0000256" key="9">
    <source>
        <dbReference type="SAM" id="Phobius"/>
    </source>
</evidence>
<keyword evidence="3" id="KW-1003">Cell membrane</keyword>
<keyword evidence="6 9" id="KW-1133">Transmembrane helix</keyword>
<dbReference type="GO" id="GO:0006865">
    <property type="term" value="P:amino acid transport"/>
    <property type="evidence" value="ECO:0007669"/>
    <property type="project" value="UniProtKB-KW"/>
</dbReference>
<dbReference type="OrthoDB" id="9807115at2"/>
<evidence type="ECO:0000256" key="4">
    <source>
        <dbReference type="ARBA" id="ARBA00022692"/>
    </source>
</evidence>
<feature type="transmembrane region" description="Helical" evidence="9">
    <location>
        <begin position="139"/>
        <end position="158"/>
    </location>
</feature>
<dbReference type="STRING" id="406100.SAMN04488052_101210"/>
<evidence type="ECO:0000256" key="1">
    <source>
        <dbReference type="ARBA" id="ARBA00004429"/>
    </source>
</evidence>
<dbReference type="GO" id="GO:0022857">
    <property type="term" value="F:transmembrane transporter activity"/>
    <property type="evidence" value="ECO:0007669"/>
    <property type="project" value="InterPro"/>
</dbReference>
<name>A0A1H8PWV1_9GAMM</name>
<organism evidence="10 11">
    <name type="scientific">Aquisalimonas asiatica</name>
    <dbReference type="NCBI Taxonomy" id="406100"/>
    <lineage>
        <taxon>Bacteria</taxon>
        <taxon>Pseudomonadati</taxon>
        <taxon>Pseudomonadota</taxon>
        <taxon>Gammaproteobacteria</taxon>
        <taxon>Chromatiales</taxon>
        <taxon>Ectothiorhodospiraceae</taxon>
        <taxon>Aquisalimonas</taxon>
    </lineage>
</organism>
<gene>
    <name evidence="10" type="ORF">SAMN04488052_101210</name>
</gene>
<dbReference type="AlphaFoldDB" id="A0A1H8PWV1"/>
<sequence>MEYLHIAFSAFYQFGDAFAFLVLAAAGLAVIFGMMGIINLAHGEFIMCGAYVTVVTSAMGLPLPLAMLCGSLAAGVLGIVLERTIIHRLYHRPLDSIVATWGISLIITQGTLVVLGSSMPGISTPLGGFAVGDYTYSTYRMVLLGVALLVLAGLYVIFHHTTFGIHSRATIQAPHMAKATGVDTGRMNSLTFGLGAALAGLAGALYAPTMSIVPTMGANFLVESFVTVVVGGADVFLGTAPAAAILAVIKAALTAWYGQLIGQVGLLVTVIIVIRFLPQGLSGWLLKGRT</sequence>
<dbReference type="PANTHER" id="PTHR11795:SF447">
    <property type="entry name" value="ABC TRANSPORTER PERMEASE PROTEIN"/>
    <property type="match status" value="1"/>
</dbReference>
<evidence type="ECO:0000256" key="2">
    <source>
        <dbReference type="ARBA" id="ARBA00022448"/>
    </source>
</evidence>
<comment type="similarity">
    <text evidence="8">Belongs to the binding-protein-dependent transport system permease family. LivHM subfamily.</text>
</comment>
<keyword evidence="4 9" id="KW-0812">Transmembrane</keyword>
<evidence type="ECO:0000313" key="11">
    <source>
        <dbReference type="Proteomes" id="UP000199657"/>
    </source>
</evidence>
<dbReference type="InterPro" id="IPR052157">
    <property type="entry name" value="BCAA_transport_permease"/>
</dbReference>
<dbReference type="Proteomes" id="UP000199657">
    <property type="component" value="Unassembled WGS sequence"/>
</dbReference>
<feature type="transmembrane region" description="Helical" evidence="9">
    <location>
        <begin position="225"/>
        <end position="249"/>
    </location>
</feature>
<proteinExistence type="inferred from homology"/>
<accession>A0A1H8PWV1</accession>
<evidence type="ECO:0000256" key="3">
    <source>
        <dbReference type="ARBA" id="ARBA00022475"/>
    </source>
</evidence>
<dbReference type="GO" id="GO:0005886">
    <property type="term" value="C:plasma membrane"/>
    <property type="evidence" value="ECO:0007669"/>
    <property type="project" value="UniProtKB-SubCell"/>
</dbReference>
<keyword evidence="5" id="KW-0029">Amino-acid transport</keyword>
<evidence type="ECO:0000256" key="5">
    <source>
        <dbReference type="ARBA" id="ARBA00022970"/>
    </source>
</evidence>
<protein>
    <submittedName>
        <fullName evidence="10">Branched-chain amino acid transport system permease protein</fullName>
    </submittedName>
</protein>